<name>A0A2G9V1Q0_TELCI</name>
<proteinExistence type="predicted"/>
<keyword evidence="3" id="KW-1185">Reference proteome</keyword>
<dbReference type="OrthoDB" id="5843172at2759"/>
<dbReference type="Pfam" id="PF01682">
    <property type="entry name" value="DB"/>
    <property type="match status" value="1"/>
</dbReference>
<reference evidence="2 3" key="1">
    <citation type="submission" date="2015-09" db="EMBL/GenBank/DDBJ databases">
        <title>Draft genome of the parasitic nematode Teladorsagia circumcincta isolate WARC Sus (inbred).</title>
        <authorList>
            <person name="Mitreva M."/>
        </authorList>
    </citation>
    <scope>NUCLEOTIDE SEQUENCE [LARGE SCALE GENOMIC DNA]</scope>
    <source>
        <strain evidence="2 3">S</strain>
    </source>
</reference>
<protein>
    <submittedName>
        <fullName evidence="2">DB module</fullName>
    </submittedName>
</protein>
<dbReference type="PANTHER" id="PTHR46705:SF6">
    <property type="entry name" value="DOMAIN OF UNKNOWN FUNCTION DB DOMAIN-CONTAINING PROTEIN"/>
    <property type="match status" value="1"/>
</dbReference>
<gene>
    <name evidence="2" type="ORF">TELCIR_01512</name>
</gene>
<evidence type="ECO:0000259" key="1">
    <source>
        <dbReference type="Pfam" id="PF01682"/>
    </source>
</evidence>
<evidence type="ECO:0000313" key="3">
    <source>
        <dbReference type="Proteomes" id="UP000230423"/>
    </source>
</evidence>
<evidence type="ECO:0000313" key="2">
    <source>
        <dbReference type="EMBL" id="PIO76424.1"/>
    </source>
</evidence>
<dbReference type="EMBL" id="KZ345054">
    <property type="protein sequence ID" value="PIO76424.1"/>
    <property type="molecule type" value="Genomic_DNA"/>
</dbReference>
<feature type="domain" description="Domain of unknown function DB" evidence="1">
    <location>
        <begin position="207"/>
        <end position="309"/>
    </location>
</feature>
<dbReference type="AlphaFoldDB" id="A0A2G9V1Q0"/>
<dbReference type="Proteomes" id="UP000230423">
    <property type="component" value="Unassembled WGS sequence"/>
</dbReference>
<dbReference type="PANTHER" id="PTHR46705">
    <property type="entry name" value="PROTEIN CBG09805"/>
    <property type="match status" value="1"/>
</dbReference>
<accession>A0A2G9V1Q0</accession>
<sequence>MSKISCLVKPWATLRDSSVREAGWREHAGVEGLPKRRLTAADQPVTTIYSAANCWRVFGVKESCRSWQLLELAWAVPVVFVKIVGTHNSANEVFHCVHFECPADPQAPPPDDRSVLPKEVLLSEEIEQARVRAAKSFQPVRSRSRLIVDSSSIEQDREVLRDRLRHSKRLRNEPMTASEELEIVSPTVADNRRSNGPIDPNRAFLECCMDRQLPDACLAKCNFRTYTKESLSAMYFKQDPCPLEAMKEMQFCAAQGGDHTACCARNGVTTTLAGMKCLTFCDQRLGHPKQLDMSYVPCFDRFENMKACFWHDLTRYYRAKK</sequence>
<dbReference type="InterPro" id="IPR002602">
    <property type="entry name" value="DB"/>
</dbReference>
<organism evidence="2 3">
    <name type="scientific">Teladorsagia circumcincta</name>
    <name type="common">Brown stomach worm</name>
    <name type="synonym">Ostertagia circumcincta</name>
    <dbReference type="NCBI Taxonomy" id="45464"/>
    <lineage>
        <taxon>Eukaryota</taxon>
        <taxon>Metazoa</taxon>
        <taxon>Ecdysozoa</taxon>
        <taxon>Nematoda</taxon>
        <taxon>Chromadorea</taxon>
        <taxon>Rhabditida</taxon>
        <taxon>Rhabditina</taxon>
        <taxon>Rhabditomorpha</taxon>
        <taxon>Strongyloidea</taxon>
        <taxon>Trichostrongylidae</taxon>
        <taxon>Teladorsagia</taxon>
    </lineage>
</organism>